<name>A0A9P3G8R7_9APHY</name>
<feature type="region of interest" description="Disordered" evidence="1">
    <location>
        <begin position="1"/>
        <end position="88"/>
    </location>
</feature>
<protein>
    <submittedName>
        <fullName evidence="2">Uncharacterized protein</fullName>
    </submittedName>
</protein>
<evidence type="ECO:0000313" key="3">
    <source>
        <dbReference type="Proteomes" id="UP000703269"/>
    </source>
</evidence>
<keyword evidence="3" id="KW-1185">Reference proteome</keyword>
<dbReference type="OrthoDB" id="2803964at2759"/>
<accession>A0A9P3G8R7</accession>
<proteinExistence type="predicted"/>
<dbReference type="Proteomes" id="UP000703269">
    <property type="component" value="Unassembled WGS sequence"/>
</dbReference>
<evidence type="ECO:0000313" key="2">
    <source>
        <dbReference type="EMBL" id="GJE90383.1"/>
    </source>
</evidence>
<feature type="compositionally biased region" description="Acidic residues" evidence="1">
    <location>
        <begin position="69"/>
        <end position="80"/>
    </location>
</feature>
<gene>
    <name evidence="2" type="ORF">PsYK624_065140</name>
</gene>
<dbReference type="AlphaFoldDB" id="A0A9P3G8R7"/>
<sequence length="252" mass="28053">MTARPRSKSIVQAEPAAESKLTQDESNVKKRRLSGATDALETRKKSRAASEDASAGGDDKPGDSTDAASNEDDEDDEEPVPPELAAPGPHAFYMCVEAIWSVVDEAVSSQDVVLKSTALEAYRKVADLPKEEQFDAVGKHIQAVKSWTVSDVDEQARETPSAKAMLKKWNEIIMKAIQREKRGTKSDQWWYEVTLQRERPQEGAPGVEITLCSHDDDDDGFWRWFFVDVKAADEEGEAAMELVGQFISERDY</sequence>
<comment type="caution">
    <text evidence="2">The sequence shown here is derived from an EMBL/GenBank/DDBJ whole genome shotgun (WGS) entry which is preliminary data.</text>
</comment>
<reference evidence="2 3" key="1">
    <citation type="submission" date="2021-08" db="EMBL/GenBank/DDBJ databases">
        <title>Draft Genome Sequence of Phanerochaete sordida strain YK-624.</title>
        <authorList>
            <person name="Mori T."/>
            <person name="Dohra H."/>
            <person name="Suzuki T."/>
            <person name="Kawagishi H."/>
            <person name="Hirai H."/>
        </authorList>
    </citation>
    <scope>NUCLEOTIDE SEQUENCE [LARGE SCALE GENOMIC DNA]</scope>
    <source>
        <strain evidence="2 3">YK-624</strain>
    </source>
</reference>
<dbReference type="EMBL" id="BPQB01000016">
    <property type="protein sequence ID" value="GJE90383.1"/>
    <property type="molecule type" value="Genomic_DNA"/>
</dbReference>
<organism evidence="2 3">
    <name type="scientific">Phanerochaete sordida</name>
    <dbReference type="NCBI Taxonomy" id="48140"/>
    <lineage>
        <taxon>Eukaryota</taxon>
        <taxon>Fungi</taxon>
        <taxon>Dikarya</taxon>
        <taxon>Basidiomycota</taxon>
        <taxon>Agaricomycotina</taxon>
        <taxon>Agaricomycetes</taxon>
        <taxon>Polyporales</taxon>
        <taxon>Phanerochaetaceae</taxon>
        <taxon>Phanerochaete</taxon>
    </lineage>
</organism>
<evidence type="ECO:0000256" key="1">
    <source>
        <dbReference type="SAM" id="MobiDB-lite"/>
    </source>
</evidence>